<name>A0A1V2LET9_PICKU</name>
<gene>
    <name evidence="1" type="ORF">BOH78_5238</name>
</gene>
<comment type="caution">
    <text evidence="1">The sequence shown here is derived from an EMBL/GenBank/DDBJ whole genome shotgun (WGS) entry which is preliminary data.</text>
</comment>
<proteinExistence type="predicted"/>
<dbReference type="EMBL" id="MQVM01000124">
    <property type="protein sequence ID" value="ONH70407.1"/>
    <property type="molecule type" value="Genomic_DNA"/>
</dbReference>
<reference evidence="2" key="1">
    <citation type="journal article" date="2017" name="Genome Announc.">
        <title>Genome sequences of Cyberlindnera fabianii 65, Pichia kudriavzevii 129, and Saccharomyces cerevisiae 131 isolated from fermented masau fruits in Zimbabwe.</title>
        <authorList>
            <person name="van Rijswijck I.M.H."/>
            <person name="Derks M.F.L."/>
            <person name="Abee T."/>
            <person name="de Ridder D."/>
            <person name="Smid E.J."/>
        </authorList>
    </citation>
    <scope>NUCLEOTIDE SEQUENCE [LARGE SCALE GENOMIC DNA]</scope>
    <source>
        <strain evidence="2">129</strain>
    </source>
</reference>
<dbReference type="Proteomes" id="UP000189274">
    <property type="component" value="Unassembled WGS sequence"/>
</dbReference>
<organism evidence="1 2">
    <name type="scientific">Pichia kudriavzevii</name>
    <name type="common">Yeast</name>
    <name type="synonym">Issatchenkia orientalis</name>
    <dbReference type="NCBI Taxonomy" id="4909"/>
    <lineage>
        <taxon>Eukaryota</taxon>
        <taxon>Fungi</taxon>
        <taxon>Dikarya</taxon>
        <taxon>Ascomycota</taxon>
        <taxon>Saccharomycotina</taxon>
        <taxon>Pichiomycetes</taxon>
        <taxon>Pichiales</taxon>
        <taxon>Pichiaceae</taxon>
        <taxon>Pichia</taxon>
    </lineage>
</organism>
<evidence type="ECO:0000313" key="2">
    <source>
        <dbReference type="Proteomes" id="UP000189274"/>
    </source>
</evidence>
<protein>
    <submittedName>
        <fullName evidence="1">Transposon Ty3-G Gag-Pol polyprotein</fullName>
    </submittedName>
</protein>
<dbReference type="AlphaFoldDB" id="A0A1V2LET9"/>
<accession>A0A1V2LET9</accession>
<sequence length="144" mass="16338">SYEEDNEIKEIYDILKENLPIPKSIHNHIKHYSIEDNLLYFSVVKGGNDRRIVVSPKSTLAQEIIGNAHDARSRLTEIIGIAGIDETNDTLDVYWKDCDPCHSSSIPFSLFLEIPEDLQKTLWDNAKAIDKDNKLRDEVSKAAG</sequence>
<feature type="non-terminal residue" evidence="1">
    <location>
        <position position="1"/>
    </location>
</feature>
<evidence type="ECO:0000313" key="1">
    <source>
        <dbReference type="EMBL" id="ONH70407.1"/>
    </source>
</evidence>